<comment type="similarity">
    <text evidence="1">Belongs to the DNA2/NAM7 helicase family.</text>
</comment>
<dbReference type="SUPFAM" id="SSF52540">
    <property type="entry name" value="P-loop containing nucleoside triphosphate hydrolases"/>
    <property type="match status" value="2"/>
</dbReference>
<dbReference type="InterPro" id="IPR041677">
    <property type="entry name" value="DNA2/NAM7_AAA_11"/>
</dbReference>
<feature type="domain" description="DNA2/NAM7 helicase-like C-terminal" evidence="7">
    <location>
        <begin position="536"/>
        <end position="726"/>
    </location>
</feature>
<reference evidence="8 9" key="1">
    <citation type="journal article" date="2010" name="Plant Cell">
        <title>The Chlorella variabilis NC64A genome reveals adaptation to photosymbiosis, coevolution with viruses, and cryptic sex.</title>
        <authorList>
            <person name="Blanc G."/>
            <person name="Duncan G."/>
            <person name="Agarkova I."/>
            <person name="Borodovsky M."/>
            <person name="Gurnon J."/>
            <person name="Kuo A."/>
            <person name="Lindquist E."/>
            <person name="Lucas S."/>
            <person name="Pangilinan J."/>
            <person name="Polle J."/>
            <person name="Salamov A."/>
            <person name="Terry A."/>
            <person name="Yamada T."/>
            <person name="Dunigan D.D."/>
            <person name="Grigoriev I.V."/>
            <person name="Claverie J.M."/>
            <person name="Van Etten J.L."/>
        </authorList>
    </citation>
    <scope>NUCLEOTIDE SEQUENCE [LARGE SCALE GENOMIC DNA]</scope>
    <source>
        <strain evidence="8 9">NC64A</strain>
    </source>
</reference>
<dbReference type="PANTHER" id="PTHR43788">
    <property type="entry name" value="DNA2/NAM7 HELICASE FAMILY MEMBER"/>
    <property type="match status" value="1"/>
</dbReference>
<dbReference type="eggNOG" id="KOG1802">
    <property type="taxonomic scope" value="Eukaryota"/>
</dbReference>
<dbReference type="InterPro" id="IPR041679">
    <property type="entry name" value="DNA2/NAM7-like_C"/>
</dbReference>
<evidence type="ECO:0000256" key="5">
    <source>
        <dbReference type="ARBA" id="ARBA00022840"/>
    </source>
</evidence>
<dbReference type="CDD" id="cd18808">
    <property type="entry name" value="SF1_C_Upf1"/>
    <property type="match status" value="1"/>
</dbReference>
<evidence type="ECO:0000313" key="8">
    <source>
        <dbReference type="EMBL" id="EFN53165.1"/>
    </source>
</evidence>
<sequence length="749" mass="81529">MADGDTLADVFARLRLGGCQVTVSGCAADSSDRHNVGRIPAIDYFARKLAKGSSEEHWRGLTFGKAGEAAALPDVHASPEAYLTDMQAHTALEFQAAAAAALASAEGRHPEPAQLWWNFGWVSDAKWRALRTRGQSLDFSDEGEPWVKHLVQVKETDSYHVARLARRDPDSGDDVLVLLPTVEAGGRAREVVQMRSLGYLGSFLLQYTSAQALRYQLRTRTLPPAAQHMLQLAADPTRQLSSSGQGTLRRGPVHLLTDTVPINAGQRAAVEGLQGGLSIIHGPPGTGKSTTIFHIVESRVQPRAQVLVTCSRNQAVDAVVGKLAGVEGSLLVFGREERLGDKAKQYTLTARLARHPTVAAWLDLMRQLQELRDNTVPPGTLAARVRQAEAVLAAVVAAGASDGVAQEEMRTLRRLLERLRQRDYSTLAADILQPAITRLLARVLPEVKAAAKREILASTRVYACTIDSTPRMVFELADHGVDVDVDTILMDEAGCVAEMAVPPLIKLAPANLVLVGDHLQLPAYSDLVSPPPNHVRSFMERAVALAVPAAMLTNQYRMHPAICRAISAEFYADRLHTAAAAAARRALAEPCRMVQVGGKEVWHQGGGYSNPVEASKAVRVARKAAKELRELGIRHPTIYIITIYNRQRDLLERLVAKEPALRGACDCQVLSIDACQGDEADAVVVSTVRNAFCGSENQHLSSFFRDRRRVNVAMSRARHLCVVVGSLYTLRLPKARPWSAVLADYDGFD</sequence>
<dbReference type="GO" id="GO:0016787">
    <property type="term" value="F:hydrolase activity"/>
    <property type="evidence" value="ECO:0007669"/>
    <property type="project" value="UniProtKB-KW"/>
</dbReference>
<name>E1ZLN5_CHLVA</name>
<dbReference type="InterPro" id="IPR027417">
    <property type="entry name" value="P-loop_NTPase"/>
</dbReference>
<dbReference type="STRING" id="554065.E1ZLN5"/>
<dbReference type="Gene3D" id="3.40.50.300">
    <property type="entry name" value="P-loop containing nucleotide triphosphate hydrolases"/>
    <property type="match status" value="2"/>
</dbReference>
<dbReference type="RefSeq" id="XP_005845267.1">
    <property type="nucleotide sequence ID" value="XM_005845205.1"/>
</dbReference>
<evidence type="ECO:0000256" key="4">
    <source>
        <dbReference type="ARBA" id="ARBA00022806"/>
    </source>
</evidence>
<dbReference type="KEGG" id="cvr:CHLNCDRAFT_58591"/>
<evidence type="ECO:0000256" key="2">
    <source>
        <dbReference type="ARBA" id="ARBA00022741"/>
    </source>
</evidence>
<dbReference type="InParanoid" id="E1ZLN5"/>
<accession>E1ZLN5</accession>
<dbReference type="GO" id="GO:0043139">
    <property type="term" value="F:5'-3' DNA helicase activity"/>
    <property type="evidence" value="ECO:0007669"/>
    <property type="project" value="TreeGrafter"/>
</dbReference>
<dbReference type="OrthoDB" id="512254at2759"/>
<protein>
    <submittedName>
        <fullName evidence="8">Expressed protein</fullName>
    </submittedName>
</protein>
<keyword evidence="3" id="KW-0378">Hydrolase</keyword>
<dbReference type="AlphaFoldDB" id="E1ZLN5"/>
<keyword evidence="9" id="KW-1185">Reference proteome</keyword>
<dbReference type="InterPro" id="IPR047187">
    <property type="entry name" value="SF1_C_Upf1"/>
</dbReference>
<evidence type="ECO:0000259" key="6">
    <source>
        <dbReference type="Pfam" id="PF13086"/>
    </source>
</evidence>
<keyword evidence="4" id="KW-0347">Helicase</keyword>
<dbReference type="PANTHER" id="PTHR43788:SF8">
    <property type="entry name" value="DNA-BINDING PROTEIN SMUBP-2"/>
    <property type="match status" value="1"/>
</dbReference>
<evidence type="ECO:0000256" key="1">
    <source>
        <dbReference type="ARBA" id="ARBA00007913"/>
    </source>
</evidence>
<dbReference type="Pfam" id="PF13087">
    <property type="entry name" value="AAA_12"/>
    <property type="match status" value="1"/>
</dbReference>
<keyword evidence="5" id="KW-0067">ATP-binding</keyword>
<dbReference type="Proteomes" id="UP000008141">
    <property type="component" value="Unassembled WGS sequence"/>
</dbReference>
<dbReference type="GeneID" id="17352748"/>
<feature type="domain" description="DNA2/NAM7 helicase helicase" evidence="6">
    <location>
        <begin position="262"/>
        <end position="523"/>
    </location>
</feature>
<organism evidence="9">
    <name type="scientific">Chlorella variabilis</name>
    <name type="common">Green alga</name>
    <dbReference type="NCBI Taxonomy" id="554065"/>
    <lineage>
        <taxon>Eukaryota</taxon>
        <taxon>Viridiplantae</taxon>
        <taxon>Chlorophyta</taxon>
        <taxon>core chlorophytes</taxon>
        <taxon>Trebouxiophyceae</taxon>
        <taxon>Chlorellales</taxon>
        <taxon>Chlorellaceae</taxon>
        <taxon>Chlorella clade</taxon>
        <taxon>Chlorella</taxon>
    </lineage>
</organism>
<evidence type="ECO:0000259" key="7">
    <source>
        <dbReference type="Pfam" id="PF13087"/>
    </source>
</evidence>
<dbReference type="GO" id="GO:0005524">
    <property type="term" value="F:ATP binding"/>
    <property type="evidence" value="ECO:0007669"/>
    <property type="project" value="UniProtKB-KW"/>
</dbReference>
<proteinExistence type="inferred from homology"/>
<evidence type="ECO:0000313" key="9">
    <source>
        <dbReference type="Proteomes" id="UP000008141"/>
    </source>
</evidence>
<keyword evidence="2" id="KW-0547">Nucleotide-binding</keyword>
<dbReference type="Pfam" id="PF13086">
    <property type="entry name" value="AAA_11"/>
    <property type="match status" value="1"/>
</dbReference>
<dbReference type="EMBL" id="GL433852">
    <property type="protein sequence ID" value="EFN53165.1"/>
    <property type="molecule type" value="Genomic_DNA"/>
</dbReference>
<gene>
    <name evidence="8" type="ORF">CHLNCDRAFT_58591</name>
</gene>
<evidence type="ECO:0000256" key="3">
    <source>
        <dbReference type="ARBA" id="ARBA00022801"/>
    </source>
</evidence>
<dbReference type="InterPro" id="IPR050534">
    <property type="entry name" value="Coronavir_polyprotein_1ab"/>
</dbReference>